<evidence type="ECO:0000313" key="1">
    <source>
        <dbReference type="EMBL" id="KKL54029.1"/>
    </source>
</evidence>
<reference evidence="1" key="1">
    <citation type="journal article" date="2015" name="Nature">
        <title>Complex archaea that bridge the gap between prokaryotes and eukaryotes.</title>
        <authorList>
            <person name="Spang A."/>
            <person name="Saw J.H."/>
            <person name="Jorgensen S.L."/>
            <person name="Zaremba-Niedzwiedzka K."/>
            <person name="Martijn J."/>
            <person name="Lind A.E."/>
            <person name="van Eijk R."/>
            <person name="Schleper C."/>
            <person name="Guy L."/>
            <person name="Ettema T.J."/>
        </authorList>
    </citation>
    <scope>NUCLEOTIDE SEQUENCE</scope>
</reference>
<dbReference type="EMBL" id="LAZR01031342">
    <property type="protein sequence ID" value="KKL54029.1"/>
    <property type="molecule type" value="Genomic_DNA"/>
</dbReference>
<organism evidence="1">
    <name type="scientific">marine sediment metagenome</name>
    <dbReference type="NCBI Taxonomy" id="412755"/>
    <lineage>
        <taxon>unclassified sequences</taxon>
        <taxon>metagenomes</taxon>
        <taxon>ecological metagenomes</taxon>
    </lineage>
</organism>
<protein>
    <submittedName>
        <fullName evidence="1">Uncharacterized protein</fullName>
    </submittedName>
</protein>
<dbReference type="AlphaFoldDB" id="A0A0F9CXN6"/>
<name>A0A0F9CXN6_9ZZZZ</name>
<sequence length="98" mass="10688">MPRCRYQVTRASYRGGAPGVCRSSAVEGSEYCAIHVKRQASDERKPMVDDELGITGSRELGIVRRWSCGCARSMMPAWCASNQTCSVTGRPSTATRQG</sequence>
<gene>
    <name evidence="1" type="ORF">LCGC14_2269480</name>
</gene>
<proteinExistence type="predicted"/>
<comment type="caution">
    <text evidence="1">The sequence shown here is derived from an EMBL/GenBank/DDBJ whole genome shotgun (WGS) entry which is preliminary data.</text>
</comment>
<accession>A0A0F9CXN6</accession>